<dbReference type="STRING" id="945553.A0A0D2NHC1"/>
<keyword evidence="2" id="KW-1185">Reference proteome</keyword>
<dbReference type="EMBL" id="KN817590">
    <property type="protein sequence ID" value="KJA18364.1"/>
    <property type="molecule type" value="Genomic_DNA"/>
</dbReference>
<accession>A0A0D2NHC1</accession>
<sequence>KVLKRIRDVICDTDTPTWLPSVPYNFGSASAGHIKADEWRTLTTVYFPISLVTIQRVPHNHMFGGQLESTMFAAFTRATSLRRWIGRPDCPPFLRECQAIFNKTFGGVTLNSQEDDIHQSAFTPTPRELRGLISDKSIALLYSSTLSAELSLVEPSWVVSHYARWRMDKDRVVVLTLSRVSIYGCQ</sequence>
<evidence type="ECO:0000313" key="2">
    <source>
        <dbReference type="Proteomes" id="UP000054270"/>
    </source>
</evidence>
<reference evidence="2" key="1">
    <citation type="submission" date="2014-04" db="EMBL/GenBank/DDBJ databases">
        <title>Evolutionary Origins and Diversification of the Mycorrhizal Mutualists.</title>
        <authorList>
            <consortium name="DOE Joint Genome Institute"/>
            <consortium name="Mycorrhizal Genomics Consortium"/>
            <person name="Kohler A."/>
            <person name="Kuo A."/>
            <person name="Nagy L.G."/>
            <person name="Floudas D."/>
            <person name="Copeland A."/>
            <person name="Barry K.W."/>
            <person name="Cichocki N."/>
            <person name="Veneault-Fourrey C."/>
            <person name="LaButti K."/>
            <person name="Lindquist E.A."/>
            <person name="Lipzen A."/>
            <person name="Lundell T."/>
            <person name="Morin E."/>
            <person name="Murat C."/>
            <person name="Riley R."/>
            <person name="Ohm R."/>
            <person name="Sun H."/>
            <person name="Tunlid A."/>
            <person name="Henrissat B."/>
            <person name="Grigoriev I.V."/>
            <person name="Hibbett D.S."/>
            <person name="Martin F."/>
        </authorList>
    </citation>
    <scope>NUCLEOTIDE SEQUENCE [LARGE SCALE GENOMIC DNA]</scope>
    <source>
        <strain evidence="2">FD-334 SS-4</strain>
    </source>
</reference>
<evidence type="ECO:0000313" key="1">
    <source>
        <dbReference type="EMBL" id="KJA18364.1"/>
    </source>
</evidence>
<proteinExistence type="predicted"/>
<name>A0A0D2NHC1_HYPSF</name>
<protein>
    <submittedName>
        <fullName evidence="1">Uncharacterized protein</fullName>
    </submittedName>
</protein>
<gene>
    <name evidence="1" type="ORF">HYPSUDRAFT_145082</name>
</gene>
<dbReference type="OrthoDB" id="3247418at2759"/>
<dbReference type="OMA" id="KWHTIIT"/>
<dbReference type="AlphaFoldDB" id="A0A0D2NHC1"/>
<organism evidence="1 2">
    <name type="scientific">Hypholoma sublateritium (strain FD-334 SS-4)</name>
    <dbReference type="NCBI Taxonomy" id="945553"/>
    <lineage>
        <taxon>Eukaryota</taxon>
        <taxon>Fungi</taxon>
        <taxon>Dikarya</taxon>
        <taxon>Basidiomycota</taxon>
        <taxon>Agaricomycotina</taxon>
        <taxon>Agaricomycetes</taxon>
        <taxon>Agaricomycetidae</taxon>
        <taxon>Agaricales</taxon>
        <taxon>Agaricineae</taxon>
        <taxon>Strophariaceae</taxon>
        <taxon>Hypholoma</taxon>
    </lineage>
</organism>
<feature type="non-terminal residue" evidence="1">
    <location>
        <position position="1"/>
    </location>
</feature>
<dbReference type="Proteomes" id="UP000054270">
    <property type="component" value="Unassembled WGS sequence"/>
</dbReference>